<dbReference type="Pfam" id="PF18050">
    <property type="entry name" value="Cyclophil_like2"/>
    <property type="match status" value="1"/>
</dbReference>
<feature type="domain" description="Cyclophilin-like" evidence="1">
    <location>
        <begin position="16"/>
        <end position="119"/>
    </location>
</feature>
<accession>A0A4U8TDD4</accession>
<dbReference type="InterPro" id="IPR029000">
    <property type="entry name" value="Cyclophilin-like_dom_sf"/>
</dbReference>
<dbReference type="Gene3D" id="2.40.100.20">
    <property type="match status" value="1"/>
</dbReference>
<evidence type="ECO:0000313" key="3">
    <source>
        <dbReference type="Proteomes" id="UP000029733"/>
    </source>
</evidence>
<keyword evidence="3" id="KW-1185">Reference proteome</keyword>
<evidence type="ECO:0000259" key="1">
    <source>
        <dbReference type="Pfam" id="PF18050"/>
    </source>
</evidence>
<reference evidence="2 3" key="1">
    <citation type="journal article" date="2014" name="Genome Announc.">
        <title>Draft genome sequences of eight enterohepatic helicobacter species isolated from both laboratory and wild rodents.</title>
        <authorList>
            <person name="Sheh A."/>
            <person name="Shen Z."/>
            <person name="Fox J.G."/>
        </authorList>
    </citation>
    <scope>NUCLEOTIDE SEQUENCE [LARGE SCALE GENOMIC DNA]</scope>
    <source>
        <strain evidence="2 3">MIT 09-6949</strain>
    </source>
</reference>
<protein>
    <recommendedName>
        <fullName evidence="1">Cyclophilin-like domain-containing protein</fullName>
    </recommendedName>
</protein>
<organism evidence="2 3">
    <name type="scientific">Helicobacter jaachi</name>
    <dbReference type="NCBI Taxonomy" id="1677920"/>
    <lineage>
        <taxon>Bacteria</taxon>
        <taxon>Pseudomonadati</taxon>
        <taxon>Campylobacterota</taxon>
        <taxon>Epsilonproteobacteria</taxon>
        <taxon>Campylobacterales</taxon>
        <taxon>Helicobacteraceae</taxon>
        <taxon>Helicobacter</taxon>
    </lineage>
</organism>
<dbReference type="SUPFAM" id="SSF50891">
    <property type="entry name" value="Cyclophilin-like"/>
    <property type="match status" value="1"/>
</dbReference>
<dbReference type="EMBL" id="JRPR02000001">
    <property type="protein sequence ID" value="TLD97873.1"/>
    <property type="molecule type" value="Genomic_DNA"/>
</dbReference>
<name>A0A4U8TDD4_9HELI</name>
<dbReference type="InterPro" id="IPR041183">
    <property type="entry name" value="Cyclophilin-like"/>
</dbReference>
<dbReference type="STRING" id="1677920.LS71_03520"/>
<sequence length="122" mass="13331">MSVKLILEANGEKLSTNVALDSSPAALEFASLLPLSLNFSDYVGKEKISPALSKRLTKQGKSGYIPQIGDLFYFSPWGNLGIFYEAQPPHSGLVFLGKLEDSAFLETLKAQRGDFILHIQGQ</sequence>
<dbReference type="Proteomes" id="UP000029733">
    <property type="component" value="Unassembled WGS sequence"/>
</dbReference>
<dbReference type="OrthoDB" id="5298378at2"/>
<evidence type="ECO:0000313" key="2">
    <source>
        <dbReference type="EMBL" id="TLD97873.1"/>
    </source>
</evidence>
<proteinExistence type="predicted"/>
<dbReference type="AlphaFoldDB" id="A0A4U8TDD4"/>
<comment type="caution">
    <text evidence="2">The sequence shown here is derived from an EMBL/GenBank/DDBJ whole genome shotgun (WGS) entry which is preliminary data.</text>
</comment>
<gene>
    <name evidence="2" type="ORF">LS71_002230</name>
</gene>